<dbReference type="AlphaFoldDB" id="A0A4S4FZ58"/>
<dbReference type="EMBL" id="SSSN01000003">
    <property type="protein sequence ID" value="THG35345.1"/>
    <property type="molecule type" value="Genomic_DNA"/>
</dbReference>
<sequence>MAFTLMYDQLEYEISDGDASRLEDLDQGRMPFGPRIFSFDQRGVPGTVLISVGTGIPITLVTNDD</sequence>
<reference evidence="1 2" key="1">
    <citation type="submission" date="2019-04" db="EMBL/GenBank/DDBJ databases">
        <authorList>
            <person name="Jiang L."/>
        </authorList>
    </citation>
    <scope>NUCLEOTIDE SEQUENCE [LARGE SCALE GENOMIC DNA]</scope>
    <source>
        <strain evidence="1 2">YIM 131861</strain>
    </source>
</reference>
<protein>
    <submittedName>
        <fullName evidence="1">Uncharacterized protein</fullName>
    </submittedName>
</protein>
<dbReference type="RefSeq" id="WP_136422680.1">
    <property type="nucleotide sequence ID" value="NZ_SSSN01000003.1"/>
</dbReference>
<name>A0A4S4FZ58_9MICO</name>
<organism evidence="1 2">
    <name type="scientific">Orlajensenia flava</name>
    <dbReference type="NCBI Taxonomy" id="2565934"/>
    <lineage>
        <taxon>Bacteria</taxon>
        <taxon>Bacillati</taxon>
        <taxon>Actinomycetota</taxon>
        <taxon>Actinomycetes</taxon>
        <taxon>Micrococcales</taxon>
        <taxon>Microbacteriaceae</taxon>
        <taxon>Orlajensenia</taxon>
    </lineage>
</organism>
<evidence type="ECO:0000313" key="2">
    <source>
        <dbReference type="Proteomes" id="UP000307380"/>
    </source>
</evidence>
<gene>
    <name evidence="1" type="ORF">E6C70_04615</name>
</gene>
<evidence type="ECO:0000313" key="1">
    <source>
        <dbReference type="EMBL" id="THG35345.1"/>
    </source>
</evidence>
<accession>A0A4S4FZ58</accession>
<keyword evidence="2" id="KW-1185">Reference proteome</keyword>
<dbReference type="Proteomes" id="UP000307380">
    <property type="component" value="Unassembled WGS sequence"/>
</dbReference>
<comment type="caution">
    <text evidence="1">The sequence shown here is derived from an EMBL/GenBank/DDBJ whole genome shotgun (WGS) entry which is preliminary data.</text>
</comment>
<proteinExistence type="predicted"/>